<dbReference type="InterPro" id="IPR028082">
    <property type="entry name" value="Peripla_BP_I"/>
</dbReference>
<evidence type="ECO:0000256" key="4">
    <source>
        <dbReference type="SAM" id="SignalP"/>
    </source>
</evidence>
<dbReference type="InterPro" id="IPR025997">
    <property type="entry name" value="SBP_2_dom"/>
</dbReference>
<dbReference type="CDD" id="cd06324">
    <property type="entry name" value="PBP1_ABC_sugar_binding-like"/>
    <property type="match status" value="1"/>
</dbReference>
<evidence type="ECO:0000256" key="1">
    <source>
        <dbReference type="ARBA" id="ARBA00004196"/>
    </source>
</evidence>
<comment type="similarity">
    <text evidence="2">Belongs to the bacterial solute-binding protein 2 family.</text>
</comment>
<reference evidence="6 7" key="1">
    <citation type="submission" date="2020-08" db="EMBL/GenBank/DDBJ databases">
        <title>Functional genomics of gut bacteria from endangered species of beetles.</title>
        <authorList>
            <person name="Carlos-Shanley C."/>
        </authorList>
    </citation>
    <scope>NUCLEOTIDE SEQUENCE [LARGE SCALE GENOMIC DNA]</scope>
    <source>
        <strain evidence="6 7">S00202</strain>
    </source>
</reference>
<dbReference type="GO" id="GO:0055085">
    <property type="term" value="P:transmembrane transport"/>
    <property type="evidence" value="ECO:0007669"/>
    <property type="project" value="UniProtKB-ARBA"/>
</dbReference>
<sequence>MRSFIHSMLLWLALSVPTAQATQVVFINPGRADEPFWRGYAQFMHAAARDLGLELQIVYAERDPQRLISAARQILQGAQRPDYLLFVNEYYTGPEILRLSAGSGVKLFSVNSTLTADQQQVMGGTREKYPDWIGSMVANDEEAGYLMARALIRQTDSRQPLQMLAFSGVKNTPAAQLREQGLQRALNENPRVQLRQLVYADWNRQRAGEQADLLLRRYPDVRLIWSANDEMAFGVMASAAQMPSGQKPKLLYSALNNSEEVLQARQNGRVSALVAGHFTLGGWALVLISDHAVGLDFAQRGGKDRTVRLFMELDVTQAARLQRVLRQENYGLNFRRFTARQQPAMRDYAFSLKPLLAQSVAK</sequence>
<keyword evidence="3 4" id="KW-0732">Signal</keyword>
<dbReference type="Proteomes" id="UP000557193">
    <property type="component" value="Unassembled WGS sequence"/>
</dbReference>
<feature type="domain" description="Periplasmic binding protein" evidence="5">
    <location>
        <begin position="24"/>
        <end position="279"/>
    </location>
</feature>
<dbReference type="AlphaFoldDB" id="A0A7X0BX50"/>
<name>A0A7X0BX50_9PSED</name>
<evidence type="ECO:0000256" key="2">
    <source>
        <dbReference type="ARBA" id="ARBA00007639"/>
    </source>
</evidence>
<keyword evidence="6" id="KW-0813">Transport</keyword>
<proteinExistence type="inferred from homology"/>
<comment type="subcellular location">
    <subcellularLocation>
        <location evidence="1">Cell envelope</location>
    </subcellularLocation>
</comment>
<keyword evidence="7" id="KW-1185">Reference proteome</keyword>
<keyword evidence="6" id="KW-0762">Sugar transport</keyword>
<evidence type="ECO:0000313" key="6">
    <source>
        <dbReference type="EMBL" id="MBB6343106.1"/>
    </source>
</evidence>
<evidence type="ECO:0000313" key="7">
    <source>
        <dbReference type="Proteomes" id="UP000557193"/>
    </source>
</evidence>
<protein>
    <submittedName>
        <fullName evidence="6">ABC-type sugar transport system substrate-binding protein</fullName>
    </submittedName>
</protein>
<evidence type="ECO:0000256" key="3">
    <source>
        <dbReference type="ARBA" id="ARBA00022729"/>
    </source>
</evidence>
<dbReference type="SUPFAM" id="SSF53822">
    <property type="entry name" value="Periplasmic binding protein-like I"/>
    <property type="match status" value="1"/>
</dbReference>
<dbReference type="GO" id="GO:0030313">
    <property type="term" value="C:cell envelope"/>
    <property type="evidence" value="ECO:0007669"/>
    <property type="project" value="UniProtKB-SubCell"/>
</dbReference>
<organism evidence="6 7">
    <name type="scientific">Pseudomonas fluvialis</name>
    <dbReference type="NCBI Taxonomy" id="1793966"/>
    <lineage>
        <taxon>Bacteria</taxon>
        <taxon>Pseudomonadati</taxon>
        <taxon>Pseudomonadota</taxon>
        <taxon>Gammaproteobacteria</taxon>
        <taxon>Pseudomonadales</taxon>
        <taxon>Pseudomonadaceae</taxon>
        <taxon>Pseudomonas</taxon>
    </lineage>
</organism>
<feature type="chain" id="PRO_5030921610" evidence="4">
    <location>
        <begin position="22"/>
        <end position="362"/>
    </location>
</feature>
<evidence type="ECO:0000259" key="5">
    <source>
        <dbReference type="Pfam" id="PF13407"/>
    </source>
</evidence>
<dbReference type="EMBL" id="JACHLL010000006">
    <property type="protein sequence ID" value="MBB6343106.1"/>
    <property type="molecule type" value="Genomic_DNA"/>
</dbReference>
<dbReference type="RefSeq" id="WP_184685085.1">
    <property type="nucleotide sequence ID" value="NZ_JACHLL010000006.1"/>
</dbReference>
<comment type="caution">
    <text evidence="6">The sequence shown here is derived from an EMBL/GenBank/DDBJ whole genome shotgun (WGS) entry which is preliminary data.</text>
</comment>
<dbReference type="Gene3D" id="3.40.50.2300">
    <property type="match status" value="2"/>
</dbReference>
<accession>A0A7X0BX50</accession>
<feature type="signal peptide" evidence="4">
    <location>
        <begin position="1"/>
        <end position="21"/>
    </location>
</feature>
<gene>
    <name evidence="6" type="ORF">HNP49_003294</name>
</gene>
<dbReference type="GO" id="GO:0030246">
    <property type="term" value="F:carbohydrate binding"/>
    <property type="evidence" value="ECO:0007669"/>
    <property type="project" value="UniProtKB-ARBA"/>
</dbReference>
<dbReference type="PANTHER" id="PTHR46847:SF2">
    <property type="entry name" value="ABC TRANSPORTER SUGAR-BINDING PROTEIN"/>
    <property type="match status" value="1"/>
</dbReference>
<dbReference type="Pfam" id="PF13407">
    <property type="entry name" value="Peripla_BP_4"/>
    <property type="match status" value="1"/>
</dbReference>
<dbReference type="PANTHER" id="PTHR46847">
    <property type="entry name" value="D-ALLOSE-BINDING PERIPLASMIC PROTEIN-RELATED"/>
    <property type="match status" value="1"/>
</dbReference>